<comment type="caution">
    <text evidence="18">The sequence shown here is derived from an EMBL/GenBank/DDBJ whole genome shotgun (WGS) entry which is preliminary data.</text>
</comment>
<feature type="domain" description="FAD-binding FR-type" evidence="17">
    <location>
        <begin position="91"/>
        <end position="204"/>
    </location>
</feature>
<organism evidence="18 19">
    <name type="scientific">Papiliotrema laurentii</name>
    <name type="common">Cryptococcus laurentii</name>
    <dbReference type="NCBI Taxonomy" id="5418"/>
    <lineage>
        <taxon>Eukaryota</taxon>
        <taxon>Fungi</taxon>
        <taxon>Dikarya</taxon>
        <taxon>Basidiomycota</taxon>
        <taxon>Agaricomycotina</taxon>
        <taxon>Tremellomycetes</taxon>
        <taxon>Tremellales</taxon>
        <taxon>Rhynchogastremaceae</taxon>
        <taxon>Papiliotrema</taxon>
    </lineage>
</organism>
<dbReference type="GO" id="GO:0005741">
    <property type="term" value="C:mitochondrial outer membrane"/>
    <property type="evidence" value="ECO:0007669"/>
    <property type="project" value="UniProtKB-SubCell"/>
</dbReference>
<evidence type="ECO:0000313" key="18">
    <source>
        <dbReference type="EMBL" id="KAK1923196.1"/>
    </source>
</evidence>
<feature type="transmembrane region" description="Helical" evidence="16">
    <location>
        <begin position="35"/>
        <end position="56"/>
    </location>
</feature>
<dbReference type="EC" id="1.6.2.2" evidence="15"/>
<dbReference type="AlphaFoldDB" id="A0AAD9D1N6"/>
<protein>
    <recommendedName>
        <fullName evidence="15">NADH-cytochrome b5 reductase</fullName>
        <ecNumber evidence="15">1.6.2.2</ecNumber>
    </recommendedName>
</protein>
<dbReference type="SUPFAM" id="SSF63380">
    <property type="entry name" value="Riboflavin synthase domain-like"/>
    <property type="match status" value="1"/>
</dbReference>
<feature type="binding site" evidence="14">
    <location>
        <position position="153"/>
    </location>
    <ligand>
        <name>FAD</name>
        <dbReference type="ChEBI" id="CHEBI:57692"/>
    </ligand>
</feature>
<evidence type="ECO:0000256" key="14">
    <source>
        <dbReference type="PIRSR" id="PIRSR601834-1"/>
    </source>
</evidence>
<dbReference type="FunFam" id="3.40.50.80:FF:000009">
    <property type="entry name" value="NADH-cytochrome b5 reductase"/>
    <property type="match status" value="1"/>
</dbReference>
<proteinExistence type="inferred from homology"/>
<evidence type="ECO:0000256" key="9">
    <source>
        <dbReference type="ARBA" id="ARBA00023002"/>
    </source>
</evidence>
<evidence type="ECO:0000256" key="11">
    <source>
        <dbReference type="ARBA" id="ARBA00023128"/>
    </source>
</evidence>
<dbReference type="InterPro" id="IPR001433">
    <property type="entry name" value="OxRdtase_FAD/NAD-bd"/>
</dbReference>
<dbReference type="Pfam" id="PF00970">
    <property type="entry name" value="FAD_binding_6"/>
    <property type="match status" value="1"/>
</dbReference>
<dbReference type="InterPro" id="IPR017927">
    <property type="entry name" value="FAD-bd_FR_type"/>
</dbReference>
<feature type="binding site" evidence="14">
    <location>
        <position position="155"/>
    </location>
    <ligand>
        <name>FAD</name>
        <dbReference type="ChEBI" id="CHEBI:57692"/>
    </ligand>
</feature>
<evidence type="ECO:0000313" key="19">
    <source>
        <dbReference type="Proteomes" id="UP001182556"/>
    </source>
</evidence>
<evidence type="ECO:0000256" key="4">
    <source>
        <dbReference type="ARBA" id="ARBA00022630"/>
    </source>
</evidence>
<keyword evidence="11" id="KW-0496">Mitochondrion</keyword>
<accession>A0AAD9D1N6</accession>
<dbReference type="InterPro" id="IPR008333">
    <property type="entry name" value="Cbr1-like_FAD-bd_dom"/>
</dbReference>
<dbReference type="CDD" id="cd06183">
    <property type="entry name" value="cyt_b5_reduct_like"/>
    <property type="match status" value="1"/>
</dbReference>
<dbReference type="EMBL" id="JAODAN010000007">
    <property type="protein sequence ID" value="KAK1923196.1"/>
    <property type="molecule type" value="Genomic_DNA"/>
</dbReference>
<feature type="binding site" evidence="14">
    <location>
        <position position="178"/>
    </location>
    <ligand>
        <name>FAD</name>
        <dbReference type="ChEBI" id="CHEBI:57692"/>
    </ligand>
</feature>
<evidence type="ECO:0000256" key="2">
    <source>
        <dbReference type="ARBA" id="ARBA00004572"/>
    </source>
</evidence>
<dbReference type="InterPro" id="IPR039261">
    <property type="entry name" value="FNR_nucleotide-bd"/>
</dbReference>
<sequence>MAALRALRALPVTPVTLSSRQSVRSYASAPQSSGAFSWPAIAAVAGVVGLGVYTFLPADKVEKIEDKAKGVAAEVQAAKQGTGSWGALIKDKWVPFELASVEPYNHNTKVYHFKFPEDSKDKVSGIPVAGALLVKMPEGENEVKDDKGKPVIRPYTPISTSEQAGSLTLLIKEYKDGKLTPYISSLQIGQPLLFKGPIVKYKYEPNTFERGLCIAGGSGITPMWQLIKHSLDQPEDKTKWTLIFSNVSEQDILLRKEWDELASKHSDRLKVNYVLDKGPRGWKGETGFVTAPIISKLFPRQEGEKVKAFVCGPPPQVNSVSGGKDGPRQGELKGALKELGYTEEEVFKF</sequence>
<comment type="subcellular location">
    <subcellularLocation>
        <location evidence="2">Mitochondrion outer membrane</location>
        <topology evidence="2">Single-pass membrane protein</topology>
    </subcellularLocation>
</comment>
<dbReference type="InterPro" id="IPR001834">
    <property type="entry name" value="CBR-like"/>
</dbReference>
<keyword evidence="19" id="KW-1185">Reference proteome</keyword>
<feature type="binding site" evidence="14">
    <location>
        <position position="172"/>
    </location>
    <ligand>
        <name>FAD</name>
        <dbReference type="ChEBI" id="CHEBI:57692"/>
    </ligand>
</feature>
<dbReference type="PROSITE" id="PS51384">
    <property type="entry name" value="FAD_FR"/>
    <property type="match status" value="1"/>
</dbReference>
<dbReference type="Pfam" id="PF00175">
    <property type="entry name" value="NAD_binding_1"/>
    <property type="match status" value="1"/>
</dbReference>
<keyword evidence="8 16" id="KW-1133">Transmembrane helix</keyword>
<evidence type="ECO:0000259" key="17">
    <source>
        <dbReference type="PROSITE" id="PS51384"/>
    </source>
</evidence>
<dbReference type="Gene3D" id="3.40.50.80">
    <property type="entry name" value="Nucleotide-binding domain of ferredoxin-NADP reductase (FNR) module"/>
    <property type="match status" value="1"/>
</dbReference>
<feature type="binding site" evidence="14">
    <location>
        <position position="154"/>
    </location>
    <ligand>
        <name>FAD</name>
        <dbReference type="ChEBI" id="CHEBI:57692"/>
    </ligand>
</feature>
<evidence type="ECO:0000256" key="16">
    <source>
        <dbReference type="SAM" id="Phobius"/>
    </source>
</evidence>
<keyword evidence="10 15" id="KW-0520">NAD</keyword>
<dbReference type="PRINTS" id="PR00406">
    <property type="entry name" value="CYTB5RDTASE"/>
</dbReference>
<evidence type="ECO:0000256" key="10">
    <source>
        <dbReference type="ARBA" id="ARBA00023027"/>
    </source>
</evidence>
<gene>
    <name evidence="18" type="ORF">DB88DRAFT_494172</name>
</gene>
<dbReference type="InterPro" id="IPR001709">
    <property type="entry name" value="Flavoprot_Pyr_Nucl_cyt_Rdtase"/>
</dbReference>
<dbReference type="Proteomes" id="UP001182556">
    <property type="component" value="Unassembled WGS sequence"/>
</dbReference>
<evidence type="ECO:0000256" key="5">
    <source>
        <dbReference type="ARBA" id="ARBA00022692"/>
    </source>
</evidence>
<reference evidence="18" key="1">
    <citation type="submission" date="2023-02" db="EMBL/GenBank/DDBJ databases">
        <title>Identification and recombinant expression of a fungal hydrolase from Papiliotrema laurentii that hydrolyzes apple cutin and clears colloidal polyester polyurethane.</title>
        <authorList>
            <consortium name="DOE Joint Genome Institute"/>
            <person name="Roman V.A."/>
            <person name="Bojanowski C."/>
            <person name="Crable B.R."/>
            <person name="Wagner D.N."/>
            <person name="Hung C.S."/>
            <person name="Nadeau L.J."/>
            <person name="Schratz L."/>
            <person name="Haridas S."/>
            <person name="Pangilinan J."/>
            <person name="Lipzen A."/>
            <person name="Na H."/>
            <person name="Yan M."/>
            <person name="Ng V."/>
            <person name="Grigoriev I.V."/>
            <person name="Spatafora J.W."/>
            <person name="Barlow D."/>
            <person name="Biffinger J."/>
            <person name="Kelley-Loughnane N."/>
            <person name="Varaljay V.A."/>
            <person name="Crookes-Goodson W.J."/>
        </authorList>
    </citation>
    <scope>NUCLEOTIDE SEQUENCE</scope>
    <source>
        <strain evidence="18">5307AH</strain>
    </source>
</reference>
<dbReference type="Gene3D" id="2.40.30.10">
    <property type="entry name" value="Translation factors"/>
    <property type="match status" value="1"/>
</dbReference>
<evidence type="ECO:0000256" key="15">
    <source>
        <dbReference type="RuleBase" id="RU361226"/>
    </source>
</evidence>
<dbReference type="SUPFAM" id="SSF52343">
    <property type="entry name" value="Ferredoxin reductase-like, C-terminal NADP-linked domain"/>
    <property type="match status" value="1"/>
</dbReference>
<keyword evidence="4 14" id="KW-0285">Flavoprotein</keyword>
<keyword evidence="5 16" id="KW-0812">Transmembrane</keyword>
<dbReference type="InterPro" id="IPR017938">
    <property type="entry name" value="Riboflavin_synthase-like_b-brl"/>
</dbReference>
<dbReference type="FunFam" id="2.40.30.10:FF:000069">
    <property type="entry name" value="NADH-cytochrome b5 reductase"/>
    <property type="match status" value="1"/>
</dbReference>
<evidence type="ECO:0000256" key="6">
    <source>
        <dbReference type="ARBA" id="ARBA00022787"/>
    </source>
</evidence>
<comment type="catalytic activity">
    <reaction evidence="13 15">
        <text>2 Fe(III)-[cytochrome b5] + NADH = 2 Fe(II)-[cytochrome b5] + NAD(+) + H(+)</text>
        <dbReference type="Rhea" id="RHEA:46680"/>
        <dbReference type="Rhea" id="RHEA-COMP:10438"/>
        <dbReference type="Rhea" id="RHEA-COMP:10439"/>
        <dbReference type="ChEBI" id="CHEBI:15378"/>
        <dbReference type="ChEBI" id="CHEBI:29033"/>
        <dbReference type="ChEBI" id="CHEBI:29034"/>
        <dbReference type="ChEBI" id="CHEBI:57540"/>
        <dbReference type="ChEBI" id="CHEBI:57945"/>
        <dbReference type="EC" id="1.6.2.2"/>
    </reaction>
</comment>
<keyword evidence="7 14" id="KW-0274">FAD</keyword>
<feature type="binding site" evidence="14">
    <location>
        <position position="170"/>
    </location>
    <ligand>
        <name>FAD</name>
        <dbReference type="ChEBI" id="CHEBI:57692"/>
    </ligand>
</feature>
<dbReference type="PANTHER" id="PTHR19370">
    <property type="entry name" value="NADH-CYTOCHROME B5 REDUCTASE"/>
    <property type="match status" value="1"/>
</dbReference>
<evidence type="ECO:0000256" key="1">
    <source>
        <dbReference type="ARBA" id="ARBA00001974"/>
    </source>
</evidence>
<comment type="cofactor">
    <cofactor evidence="1 14 15">
        <name>FAD</name>
        <dbReference type="ChEBI" id="CHEBI:57692"/>
    </cofactor>
</comment>
<keyword evidence="9 15" id="KW-0560">Oxidoreductase</keyword>
<evidence type="ECO:0000256" key="12">
    <source>
        <dbReference type="ARBA" id="ARBA00023136"/>
    </source>
</evidence>
<comment type="similarity">
    <text evidence="3 15">Belongs to the flavoprotein pyridine nucleotide cytochrome reductase family.</text>
</comment>
<dbReference type="GO" id="GO:0090524">
    <property type="term" value="F:cytochrome-b5 reductase activity, acting on NADH"/>
    <property type="evidence" value="ECO:0007669"/>
    <property type="project" value="UniProtKB-EC"/>
</dbReference>
<keyword evidence="6" id="KW-1000">Mitochondrion outer membrane</keyword>
<evidence type="ECO:0000256" key="7">
    <source>
        <dbReference type="ARBA" id="ARBA00022827"/>
    </source>
</evidence>
<name>A0AAD9D1N6_PAPLA</name>
<dbReference type="PANTHER" id="PTHR19370:SF171">
    <property type="entry name" value="NADH-CYTOCHROME B5 REDUCTASE 2"/>
    <property type="match status" value="1"/>
</dbReference>
<dbReference type="PRINTS" id="PR00371">
    <property type="entry name" value="FPNCR"/>
</dbReference>
<keyword evidence="12 16" id="KW-0472">Membrane</keyword>
<feature type="binding site" evidence="14">
    <location>
        <position position="221"/>
    </location>
    <ligand>
        <name>FAD</name>
        <dbReference type="ChEBI" id="CHEBI:57692"/>
    </ligand>
</feature>
<evidence type="ECO:0000256" key="3">
    <source>
        <dbReference type="ARBA" id="ARBA00006105"/>
    </source>
</evidence>
<evidence type="ECO:0000256" key="13">
    <source>
        <dbReference type="ARBA" id="ARBA00047682"/>
    </source>
</evidence>
<evidence type="ECO:0000256" key="8">
    <source>
        <dbReference type="ARBA" id="ARBA00022989"/>
    </source>
</evidence>